<sequence length="144" mass="16217">MPLVRASNEKAQDVLQGMTAAGAYADEAALFPESFVNQMLGRCSVPGAKIWMNCNPQGPRHFIKTDFIDQIDNPQKSICRIHFLLEDNPTLTKETIDFYKGQYQGKRNILGLYCPLCEQSHSANRVKIGRLSVRLMTEGMLYSC</sequence>
<name>A0ABT8IKD7_9BACL</name>
<accession>A0ABT8IKD7</accession>
<evidence type="ECO:0000313" key="2">
    <source>
        <dbReference type="Proteomes" id="UP001174196"/>
    </source>
</evidence>
<reference evidence="1" key="1">
    <citation type="submission" date="2022-08" db="EMBL/GenBank/DDBJ databases">
        <title>Polycladomyces zharkentsis sp. nov., a novel thermophilic CMC and starch-degrading bacterium isolated from a geothermal spring in Kazakhstan.</title>
        <authorList>
            <person name="Mashzhan A."/>
            <person name="Kistaubaeva A."/>
            <person name="Javier-Lopez R."/>
            <person name="Birkeland N.-K."/>
        </authorList>
    </citation>
    <scope>NUCLEOTIDE SEQUENCE</scope>
    <source>
        <strain evidence="1">KSR 13</strain>
    </source>
</reference>
<evidence type="ECO:0000313" key="1">
    <source>
        <dbReference type="EMBL" id="MDN4593203.1"/>
    </source>
</evidence>
<protein>
    <submittedName>
        <fullName evidence="1">Terminase family protein</fullName>
    </submittedName>
</protein>
<dbReference type="EMBL" id="JANRHH010000020">
    <property type="protein sequence ID" value="MDN4593203.1"/>
    <property type="molecule type" value="Genomic_DNA"/>
</dbReference>
<organism evidence="1 2">
    <name type="scientific">Polycladomyces subterraneus</name>
    <dbReference type="NCBI Taxonomy" id="1016997"/>
    <lineage>
        <taxon>Bacteria</taxon>
        <taxon>Bacillati</taxon>
        <taxon>Bacillota</taxon>
        <taxon>Bacilli</taxon>
        <taxon>Bacillales</taxon>
        <taxon>Thermoactinomycetaceae</taxon>
        <taxon>Polycladomyces</taxon>
    </lineage>
</organism>
<gene>
    <name evidence="1" type="ORF">NWF35_04685</name>
</gene>
<dbReference type="Gene3D" id="3.40.50.300">
    <property type="entry name" value="P-loop containing nucleotide triphosphate hydrolases"/>
    <property type="match status" value="1"/>
</dbReference>
<proteinExistence type="predicted"/>
<dbReference type="Proteomes" id="UP001174196">
    <property type="component" value="Unassembled WGS sequence"/>
</dbReference>
<comment type="caution">
    <text evidence="1">The sequence shown here is derived from an EMBL/GenBank/DDBJ whole genome shotgun (WGS) entry which is preliminary data.</text>
</comment>
<keyword evidence="2" id="KW-1185">Reference proteome</keyword>
<dbReference type="InterPro" id="IPR027417">
    <property type="entry name" value="P-loop_NTPase"/>
</dbReference>